<dbReference type="EMBL" id="JAGSMN010000145">
    <property type="protein sequence ID" value="MBR7672899.1"/>
    <property type="molecule type" value="Genomic_DNA"/>
</dbReference>
<reference evidence="2" key="1">
    <citation type="submission" date="2021-04" db="EMBL/GenBank/DDBJ databases">
        <title>Sequencing of actinobacteria type strains.</title>
        <authorList>
            <person name="Nguyen G.-S."/>
            <person name="Wentzel A."/>
        </authorList>
    </citation>
    <scope>NUCLEOTIDE SEQUENCE</scope>
    <source>
        <strain evidence="2">DSM 42095</strain>
    </source>
</reference>
<dbReference type="GO" id="GO:0003677">
    <property type="term" value="F:DNA binding"/>
    <property type="evidence" value="ECO:0007669"/>
    <property type="project" value="InterPro"/>
</dbReference>
<dbReference type="Gene3D" id="1.10.260.40">
    <property type="entry name" value="lambda repressor-like DNA-binding domains"/>
    <property type="match status" value="1"/>
</dbReference>
<proteinExistence type="predicted"/>
<comment type="caution">
    <text evidence="2">The sequence shown here is derived from an EMBL/GenBank/DDBJ whole genome shotgun (WGS) entry which is preliminary data.</text>
</comment>
<evidence type="ECO:0000313" key="2">
    <source>
        <dbReference type="EMBL" id="MBR7672899.1"/>
    </source>
</evidence>
<feature type="domain" description="HTH cro/C1-type" evidence="1">
    <location>
        <begin position="21"/>
        <end position="74"/>
    </location>
</feature>
<dbReference type="InterPro" id="IPR010982">
    <property type="entry name" value="Lambda_DNA-bd_dom_sf"/>
</dbReference>
<dbReference type="SUPFAM" id="SSF47413">
    <property type="entry name" value="lambda repressor-like DNA-binding domains"/>
    <property type="match status" value="1"/>
</dbReference>
<protein>
    <submittedName>
        <fullName evidence="2">Helix-turn-helix transcriptional regulator</fullName>
    </submittedName>
</protein>
<dbReference type="Proteomes" id="UP000675554">
    <property type="component" value="Unassembled WGS sequence"/>
</dbReference>
<dbReference type="CDD" id="cd00093">
    <property type="entry name" value="HTH_XRE"/>
    <property type="match status" value="1"/>
</dbReference>
<name>A0A8T4ILR2_9ACTN</name>
<dbReference type="Pfam" id="PF19054">
    <property type="entry name" value="DUF5753"/>
    <property type="match status" value="1"/>
</dbReference>
<dbReference type="Pfam" id="PF01381">
    <property type="entry name" value="HTH_3"/>
    <property type="match status" value="1"/>
</dbReference>
<gene>
    <name evidence="2" type="ORF">KDA82_07695</name>
</gene>
<accession>A0A8T4ILR2</accession>
<sequence length="267" mass="29430">MPGPRELEPSASLEEYLGGKVRDARVSHRWTQRELATKVFSSNSVISAIELGDEVPSRDLARKLGQVLDLGDDLVNLVKLLEVQQVKDYAREFLRKQLEATVMHEFSTNVPGLLQTEDYARLSMRAGVVADVEGAVRARMERQARIWGRDDPPRMWAVLDEAALYRQMGAPDVARGQLAHLLAVQEQPHVTVQVLPNSAPGITGYLSLLTMPDGQRLAYSEGYATGQATAEPGELAVRQEVYDRLRSSALPAGASTVLIKEAMERNG</sequence>
<dbReference type="AlphaFoldDB" id="A0A8T4ILR2"/>
<dbReference type="SMART" id="SM00530">
    <property type="entry name" value="HTH_XRE"/>
    <property type="match status" value="1"/>
</dbReference>
<evidence type="ECO:0000259" key="1">
    <source>
        <dbReference type="PROSITE" id="PS50943"/>
    </source>
</evidence>
<dbReference type="PROSITE" id="PS50943">
    <property type="entry name" value="HTH_CROC1"/>
    <property type="match status" value="1"/>
</dbReference>
<dbReference type="InterPro" id="IPR043917">
    <property type="entry name" value="DUF5753"/>
</dbReference>
<keyword evidence="3" id="KW-1185">Reference proteome</keyword>
<dbReference type="InterPro" id="IPR001387">
    <property type="entry name" value="Cro/C1-type_HTH"/>
</dbReference>
<organism evidence="2 3">
    <name type="scientific">Streptomyces daliensis</name>
    <dbReference type="NCBI Taxonomy" id="299421"/>
    <lineage>
        <taxon>Bacteria</taxon>
        <taxon>Bacillati</taxon>
        <taxon>Actinomycetota</taxon>
        <taxon>Actinomycetes</taxon>
        <taxon>Kitasatosporales</taxon>
        <taxon>Streptomycetaceae</taxon>
        <taxon>Streptomyces</taxon>
    </lineage>
</organism>
<evidence type="ECO:0000313" key="3">
    <source>
        <dbReference type="Proteomes" id="UP000675554"/>
    </source>
</evidence>